<gene>
    <name evidence="1" type="ORF">DSM107014_08180</name>
</gene>
<sequence>MTSLIYPHIDNLGGQPARLQRIKRVRVAQIVMDYIAYGWSAEEMCRQHPYLKLSEVHAAMLYYLDNQEEIEQEIRQEWEQVQQEKSLASPTPFFIRMRAKGLI</sequence>
<name>A0A941GV15_9CHRO</name>
<protein>
    <submittedName>
        <fullName evidence="1">DUF433 domain-containing protein</fullName>
    </submittedName>
</protein>
<dbReference type="SUPFAM" id="SSF46689">
    <property type="entry name" value="Homeodomain-like"/>
    <property type="match status" value="1"/>
</dbReference>
<reference evidence="1" key="1">
    <citation type="submission" date="2021-02" db="EMBL/GenBank/DDBJ databases">
        <title>Metagenome analyses of Stigonema ocellatum DSM 106950, Chlorogloea purpurea SAG 13.99 and Gomphosphaeria aponina DSM 107014.</title>
        <authorList>
            <person name="Marter P."/>
            <person name="Huang S."/>
        </authorList>
    </citation>
    <scope>NUCLEOTIDE SEQUENCE</scope>
    <source>
        <strain evidence="1">JP213</strain>
    </source>
</reference>
<dbReference type="InterPro" id="IPR009057">
    <property type="entry name" value="Homeodomain-like_sf"/>
</dbReference>
<proteinExistence type="predicted"/>
<accession>A0A941GV15</accession>
<dbReference type="Proteomes" id="UP000767446">
    <property type="component" value="Unassembled WGS sequence"/>
</dbReference>
<dbReference type="Pfam" id="PF04255">
    <property type="entry name" value="DUF433"/>
    <property type="match status" value="1"/>
</dbReference>
<dbReference type="EMBL" id="JADQBC010000046">
    <property type="protein sequence ID" value="MBR8827865.1"/>
    <property type="molecule type" value="Genomic_DNA"/>
</dbReference>
<evidence type="ECO:0000313" key="2">
    <source>
        <dbReference type="Proteomes" id="UP000767446"/>
    </source>
</evidence>
<dbReference type="InterPro" id="IPR007367">
    <property type="entry name" value="DUF433"/>
</dbReference>
<dbReference type="Gene3D" id="1.10.10.10">
    <property type="entry name" value="Winged helix-like DNA-binding domain superfamily/Winged helix DNA-binding domain"/>
    <property type="match status" value="1"/>
</dbReference>
<evidence type="ECO:0000313" key="1">
    <source>
        <dbReference type="EMBL" id="MBR8827865.1"/>
    </source>
</evidence>
<dbReference type="PANTHER" id="PTHR34849">
    <property type="entry name" value="SSL5025 PROTEIN"/>
    <property type="match status" value="1"/>
</dbReference>
<dbReference type="PANTHER" id="PTHR34849:SF1">
    <property type="entry name" value="SLR0770 PROTEIN"/>
    <property type="match status" value="1"/>
</dbReference>
<dbReference type="InterPro" id="IPR036388">
    <property type="entry name" value="WH-like_DNA-bd_sf"/>
</dbReference>
<organism evidence="1 2">
    <name type="scientific">Gomphosphaeria aponina SAG 52.96 = DSM 107014</name>
    <dbReference type="NCBI Taxonomy" id="1521640"/>
    <lineage>
        <taxon>Bacteria</taxon>
        <taxon>Bacillati</taxon>
        <taxon>Cyanobacteriota</taxon>
        <taxon>Cyanophyceae</taxon>
        <taxon>Oscillatoriophycideae</taxon>
        <taxon>Chroococcales</taxon>
        <taxon>Gomphosphaeriaceae</taxon>
        <taxon>Gomphosphaeria</taxon>
    </lineage>
</organism>
<dbReference type="AlphaFoldDB" id="A0A941GV15"/>
<comment type="caution">
    <text evidence="1">The sequence shown here is derived from an EMBL/GenBank/DDBJ whole genome shotgun (WGS) entry which is preliminary data.</text>
</comment>